<proteinExistence type="predicted"/>
<dbReference type="EMBL" id="UINC01098213">
    <property type="protein sequence ID" value="SVC56561.1"/>
    <property type="molecule type" value="Genomic_DNA"/>
</dbReference>
<evidence type="ECO:0000313" key="1">
    <source>
        <dbReference type="EMBL" id="SVC56561.1"/>
    </source>
</evidence>
<accession>A0A382NAI8</accession>
<name>A0A382NAI8_9ZZZZ</name>
<gene>
    <name evidence="1" type="ORF">METZ01_LOCUS309415</name>
</gene>
<sequence>MKQTIKGNMVFIKRTILPMTKQAGIKNVKVKLIKPQLPDDKAGMELTYDTDKEKNAKLLALLKKKVGKKGASKRKKMNLTVSKEQIKEIIKEELQKFNESKVKESGFKSDVEKFKQEYDTHQGEFKQKALSLRERQQTMKAVGVVNKKIMEMLSELNKLPVSDALENVNKSSVKKYISALETLKGICEQNAGWIEENK</sequence>
<organism evidence="1">
    <name type="scientific">marine metagenome</name>
    <dbReference type="NCBI Taxonomy" id="408172"/>
    <lineage>
        <taxon>unclassified sequences</taxon>
        <taxon>metagenomes</taxon>
        <taxon>ecological metagenomes</taxon>
    </lineage>
</organism>
<reference evidence="1" key="1">
    <citation type="submission" date="2018-05" db="EMBL/GenBank/DDBJ databases">
        <authorList>
            <person name="Lanie J.A."/>
            <person name="Ng W.-L."/>
            <person name="Kazmierczak K.M."/>
            <person name="Andrzejewski T.M."/>
            <person name="Davidsen T.M."/>
            <person name="Wayne K.J."/>
            <person name="Tettelin H."/>
            <person name="Glass J.I."/>
            <person name="Rusch D."/>
            <person name="Podicherti R."/>
            <person name="Tsui H.-C.T."/>
            <person name="Winkler M.E."/>
        </authorList>
    </citation>
    <scope>NUCLEOTIDE SEQUENCE</scope>
</reference>
<dbReference type="AlphaFoldDB" id="A0A382NAI8"/>
<protein>
    <submittedName>
        <fullName evidence="1">Uncharacterized protein</fullName>
    </submittedName>
</protein>